<keyword evidence="2" id="KW-1185">Reference proteome</keyword>
<comment type="caution">
    <text evidence="1">The sequence shown here is derived from an EMBL/GenBank/DDBJ whole genome shotgun (WGS) entry which is preliminary data.</text>
</comment>
<dbReference type="EMBL" id="JBHSTP010000002">
    <property type="protein sequence ID" value="MFC6356556.1"/>
    <property type="molecule type" value="Genomic_DNA"/>
</dbReference>
<protein>
    <submittedName>
        <fullName evidence="1">Uncharacterized protein</fullName>
    </submittedName>
</protein>
<dbReference type="RefSeq" id="WP_386731137.1">
    <property type="nucleotide sequence ID" value="NZ_JBHSTP010000002.1"/>
</dbReference>
<accession>A0ABW1VEM7</accession>
<organism evidence="1 2">
    <name type="scientific">Luethyella okanaganae</name>
    <dbReference type="NCBI Taxonomy" id="69372"/>
    <lineage>
        <taxon>Bacteria</taxon>
        <taxon>Bacillati</taxon>
        <taxon>Actinomycetota</taxon>
        <taxon>Actinomycetes</taxon>
        <taxon>Micrococcales</taxon>
        <taxon>Microbacteriaceae</taxon>
        <taxon>Luethyella</taxon>
    </lineage>
</organism>
<name>A0ABW1VEM7_9MICO</name>
<evidence type="ECO:0000313" key="2">
    <source>
        <dbReference type="Proteomes" id="UP001596306"/>
    </source>
</evidence>
<dbReference type="Proteomes" id="UP001596306">
    <property type="component" value="Unassembled WGS sequence"/>
</dbReference>
<evidence type="ECO:0000313" key="1">
    <source>
        <dbReference type="EMBL" id="MFC6356556.1"/>
    </source>
</evidence>
<proteinExistence type="predicted"/>
<reference evidence="2" key="1">
    <citation type="journal article" date="2019" name="Int. J. Syst. Evol. Microbiol.">
        <title>The Global Catalogue of Microorganisms (GCM) 10K type strain sequencing project: providing services to taxonomists for standard genome sequencing and annotation.</title>
        <authorList>
            <consortium name="The Broad Institute Genomics Platform"/>
            <consortium name="The Broad Institute Genome Sequencing Center for Infectious Disease"/>
            <person name="Wu L."/>
            <person name="Ma J."/>
        </authorList>
    </citation>
    <scope>NUCLEOTIDE SEQUENCE [LARGE SCALE GENOMIC DNA]</scope>
    <source>
        <strain evidence="2">CCUG 43304</strain>
    </source>
</reference>
<sequence>MKANPALNRSTSMIFAVALLIVGVSVIGLQAGTAALADAPRLRCSAMGPGFSLFPS</sequence>
<gene>
    <name evidence="1" type="ORF">ACFQB0_10600</name>
</gene>